<feature type="non-terminal residue" evidence="3">
    <location>
        <position position="579"/>
    </location>
</feature>
<reference evidence="3" key="1">
    <citation type="submission" date="2013-07" db="EMBL/GenBank/DDBJ databases">
        <title>The genome of Eucalyptus grandis.</title>
        <authorList>
            <person name="Schmutz J."/>
            <person name="Hayes R."/>
            <person name="Myburg A."/>
            <person name="Tuskan G."/>
            <person name="Grattapaglia D."/>
            <person name="Rokhsar D.S."/>
        </authorList>
    </citation>
    <scope>NUCLEOTIDE SEQUENCE</scope>
    <source>
        <tissue evidence="3">Leaf extractions</tissue>
    </source>
</reference>
<accession>A0A059CNA7</accession>
<feature type="transmembrane region" description="Helical" evidence="1">
    <location>
        <begin position="276"/>
        <end position="297"/>
    </location>
</feature>
<feature type="transmembrane region" description="Helical" evidence="1">
    <location>
        <begin position="106"/>
        <end position="130"/>
    </location>
</feature>
<dbReference type="Pfam" id="PF04578">
    <property type="entry name" value="DUF594"/>
    <property type="match status" value="1"/>
</dbReference>
<feature type="domain" description="DUF4220" evidence="2">
    <location>
        <begin position="18"/>
        <end position="342"/>
    </location>
</feature>
<proteinExistence type="predicted"/>
<sequence>MGSHRKYTTGYLVRFIIWGAYLLLSYFATMALGKLTGVRTTTTEKPTYQMVTEGMLAPLLLMQLGYQDGIAAYAVEDNRLGWRQIGSIGAKVGLVVWILIGSWDHSFLVLLLYFFLLVVGIMKSALWVWALQSVYDGKSSIDTLDVGVEDMLKEASIQRVFEVIPDDKEFDSAKHIMKAYYQFQLLKLQLGKWPYRPLVISPERISIPSYPPDHTFTTTEIELNFMFDVLFTKAAVLYTKLGFTGLFISFFCLVSALCVFAMKFRSSFWINMYVTYGYAMLIAVIFVELYHLMVLPFSDWAVVRMSMNLKTPLIRRLLPFLADRCMKQKRWSRSMGQLNLLDRHLLYKDWWKPVGTVLDRFGKREIFRMHMLHSRLAIPSCLKTLVVQNMVEIEKKRLLQPFTERGNWTLETHGIQEKQGLSDSITMEFDKSIIIWHIATESLHLLEKEKSDACGGSKLLSDYMMYLLALHPYVFTPTANIMLEHACCTLRHFLRDQDCQEAISTLLSTDVDVINPPDCNDTMGITAGWHVLLEVKKLVVDLRTMDNRWEIISNIWVEMLCYAAYNCQVYHHAELLRKG</sequence>
<keyword evidence="1" id="KW-0472">Membrane</keyword>
<keyword evidence="1" id="KW-0812">Transmembrane</keyword>
<dbReference type="InterPro" id="IPR025315">
    <property type="entry name" value="DUF4220"/>
</dbReference>
<name>A0A059CNA7_EUCGR</name>
<dbReference type="STRING" id="71139.A0A059CNA7"/>
<evidence type="ECO:0000313" key="3">
    <source>
        <dbReference type="EMBL" id="KCW79852.1"/>
    </source>
</evidence>
<dbReference type="Gramene" id="KCW79852">
    <property type="protein sequence ID" value="KCW79852"/>
    <property type="gene ID" value="EUGRSUZ_C01199"/>
</dbReference>
<dbReference type="Pfam" id="PF13968">
    <property type="entry name" value="DUF4220"/>
    <property type="match status" value="1"/>
</dbReference>
<keyword evidence="1" id="KW-1133">Transmembrane helix</keyword>
<organism evidence="3">
    <name type="scientific">Eucalyptus grandis</name>
    <name type="common">Flooded gum</name>
    <dbReference type="NCBI Taxonomy" id="71139"/>
    <lineage>
        <taxon>Eukaryota</taxon>
        <taxon>Viridiplantae</taxon>
        <taxon>Streptophyta</taxon>
        <taxon>Embryophyta</taxon>
        <taxon>Tracheophyta</taxon>
        <taxon>Spermatophyta</taxon>
        <taxon>Magnoliopsida</taxon>
        <taxon>eudicotyledons</taxon>
        <taxon>Gunneridae</taxon>
        <taxon>Pentapetalae</taxon>
        <taxon>rosids</taxon>
        <taxon>malvids</taxon>
        <taxon>Myrtales</taxon>
        <taxon>Myrtaceae</taxon>
        <taxon>Myrtoideae</taxon>
        <taxon>Eucalypteae</taxon>
        <taxon>Eucalyptus</taxon>
    </lineage>
</organism>
<gene>
    <name evidence="3" type="ORF">EUGRSUZ_C01199</name>
</gene>
<evidence type="ECO:0000256" key="1">
    <source>
        <dbReference type="SAM" id="Phobius"/>
    </source>
</evidence>
<dbReference type="InParanoid" id="A0A059CNA7"/>
<dbReference type="InterPro" id="IPR007658">
    <property type="entry name" value="DUF594"/>
</dbReference>
<feature type="transmembrane region" description="Helical" evidence="1">
    <location>
        <begin position="241"/>
        <end position="264"/>
    </location>
</feature>
<feature type="transmembrane region" description="Helical" evidence="1">
    <location>
        <begin position="82"/>
        <end position="100"/>
    </location>
</feature>
<dbReference type="AlphaFoldDB" id="A0A059CNA7"/>
<dbReference type="PANTHER" id="PTHR31325">
    <property type="entry name" value="OS01G0798800 PROTEIN-RELATED"/>
    <property type="match status" value="1"/>
</dbReference>
<protein>
    <recommendedName>
        <fullName evidence="2">DUF4220 domain-containing protein</fullName>
    </recommendedName>
</protein>
<evidence type="ECO:0000259" key="2">
    <source>
        <dbReference type="Pfam" id="PF13968"/>
    </source>
</evidence>
<dbReference type="eggNOG" id="ENOG502QVV2">
    <property type="taxonomic scope" value="Eukaryota"/>
</dbReference>
<feature type="transmembrane region" description="Helical" evidence="1">
    <location>
        <begin position="12"/>
        <end position="35"/>
    </location>
</feature>
<dbReference type="EMBL" id="KK198755">
    <property type="protein sequence ID" value="KCW79852.1"/>
    <property type="molecule type" value="Genomic_DNA"/>
</dbReference>